<organism evidence="1 2">
    <name type="scientific">Tanacetum coccineum</name>
    <dbReference type="NCBI Taxonomy" id="301880"/>
    <lineage>
        <taxon>Eukaryota</taxon>
        <taxon>Viridiplantae</taxon>
        <taxon>Streptophyta</taxon>
        <taxon>Embryophyta</taxon>
        <taxon>Tracheophyta</taxon>
        <taxon>Spermatophyta</taxon>
        <taxon>Magnoliopsida</taxon>
        <taxon>eudicotyledons</taxon>
        <taxon>Gunneridae</taxon>
        <taxon>Pentapetalae</taxon>
        <taxon>asterids</taxon>
        <taxon>campanulids</taxon>
        <taxon>Asterales</taxon>
        <taxon>Asteraceae</taxon>
        <taxon>Asteroideae</taxon>
        <taxon>Anthemideae</taxon>
        <taxon>Anthemidinae</taxon>
        <taxon>Tanacetum</taxon>
    </lineage>
</organism>
<proteinExistence type="predicted"/>
<reference evidence="1" key="1">
    <citation type="journal article" date="2022" name="Int. J. Mol. Sci.">
        <title>Draft Genome of Tanacetum Coccineum: Genomic Comparison of Closely Related Tanacetum-Family Plants.</title>
        <authorList>
            <person name="Yamashiro T."/>
            <person name="Shiraishi A."/>
            <person name="Nakayama K."/>
            <person name="Satake H."/>
        </authorList>
    </citation>
    <scope>NUCLEOTIDE SEQUENCE</scope>
</reference>
<protein>
    <submittedName>
        <fullName evidence="1">Uncharacterized protein</fullName>
    </submittedName>
</protein>
<evidence type="ECO:0000313" key="1">
    <source>
        <dbReference type="EMBL" id="GJT67835.1"/>
    </source>
</evidence>
<dbReference type="Proteomes" id="UP001151760">
    <property type="component" value="Unassembled WGS sequence"/>
</dbReference>
<accession>A0ABQ5FWW6</accession>
<sequence length="222" mass="25380">MALPLRDQRHQYLRYKGLKYTNADILDFQSRLTRIYRREVHRVQVFDFGGLPDLMAEGLRGRMLMKHRYAQGVSLFTSRAWRRLFDIKGPLVHELILEFFSTFRFGEAILDLDTLEALQFQLGMDVGSVNVPYLLARYLRLFAVGRKIRALIYGGQFAVPAPVQAPPPPPTATRTMPQRMARLEEDVHEIRGALAEQREVIGAMARVSVIHSIGPLVGLSIY</sequence>
<gene>
    <name evidence="1" type="ORF">Tco_1019315</name>
</gene>
<name>A0ABQ5FWW6_9ASTR</name>
<reference evidence="1" key="2">
    <citation type="submission" date="2022-01" db="EMBL/GenBank/DDBJ databases">
        <authorList>
            <person name="Yamashiro T."/>
            <person name="Shiraishi A."/>
            <person name="Satake H."/>
            <person name="Nakayama K."/>
        </authorList>
    </citation>
    <scope>NUCLEOTIDE SEQUENCE</scope>
</reference>
<keyword evidence="2" id="KW-1185">Reference proteome</keyword>
<evidence type="ECO:0000313" key="2">
    <source>
        <dbReference type="Proteomes" id="UP001151760"/>
    </source>
</evidence>
<dbReference type="EMBL" id="BQNB010017843">
    <property type="protein sequence ID" value="GJT67835.1"/>
    <property type="molecule type" value="Genomic_DNA"/>
</dbReference>
<comment type="caution">
    <text evidence="1">The sequence shown here is derived from an EMBL/GenBank/DDBJ whole genome shotgun (WGS) entry which is preliminary data.</text>
</comment>